<evidence type="ECO:0000256" key="13">
    <source>
        <dbReference type="ARBA" id="ARBA00022771"/>
    </source>
</evidence>
<evidence type="ECO:0000256" key="14">
    <source>
        <dbReference type="ARBA" id="ARBA00022777"/>
    </source>
</evidence>
<dbReference type="InterPro" id="IPR001849">
    <property type="entry name" value="PH_domain"/>
</dbReference>
<organism evidence="25 26">
    <name type="scientific">Mugilogobius chulae</name>
    <name type="common">yellowstripe goby</name>
    <dbReference type="NCBI Taxonomy" id="88201"/>
    <lineage>
        <taxon>Eukaryota</taxon>
        <taxon>Metazoa</taxon>
        <taxon>Chordata</taxon>
        <taxon>Craniata</taxon>
        <taxon>Vertebrata</taxon>
        <taxon>Euteleostomi</taxon>
        <taxon>Actinopterygii</taxon>
        <taxon>Neopterygii</taxon>
        <taxon>Teleostei</taxon>
        <taxon>Neoteleostei</taxon>
        <taxon>Acanthomorphata</taxon>
        <taxon>Gobiaria</taxon>
        <taxon>Gobiiformes</taxon>
        <taxon>Gobioidei</taxon>
        <taxon>Gobiidae</taxon>
        <taxon>Gobionellinae</taxon>
        <taxon>Mugilogobius</taxon>
    </lineage>
</organism>
<dbReference type="GO" id="GO:0035556">
    <property type="term" value="P:intracellular signal transduction"/>
    <property type="evidence" value="ECO:0007669"/>
    <property type="project" value="TreeGrafter"/>
</dbReference>
<feature type="region of interest" description="Disordered" evidence="21">
    <location>
        <begin position="785"/>
        <end position="895"/>
    </location>
</feature>
<feature type="binding site" evidence="20">
    <location>
        <position position="601"/>
    </location>
    <ligand>
        <name>ATP</name>
        <dbReference type="ChEBI" id="CHEBI:30616"/>
    </ligand>
</feature>
<dbReference type="Pfam" id="PF00130">
    <property type="entry name" value="C1_1"/>
    <property type="match status" value="2"/>
</dbReference>
<dbReference type="CDD" id="cd01239">
    <property type="entry name" value="PH_PKD"/>
    <property type="match status" value="1"/>
</dbReference>
<dbReference type="Pfam" id="PF25525">
    <property type="entry name" value="Ubiquitin_PRKD1_N"/>
    <property type="match status" value="1"/>
</dbReference>
<evidence type="ECO:0000259" key="24">
    <source>
        <dbReference type="PROSITE" id="PS50081"/>
    </source>
</evidence>
<evidence type="ECO:0000256" key="16">
    <source>
        <dbReference type="ARBA" id="ARBA00022840"/>
    </source>
</evidence>
<keyword evidence="15" id="KW-0862">Zinc</keyword>
<dbReference type="InterPro" id="IPR011993">
    <property type="entry name" value="PH-like_dom_sf"/>
</dbReference>
<evidence type="ECO:0000256" key="6">
    <source>
        <dbReference type="ARBA" id="ARBA00022490"/>
    </source>
</evidence>
<sequence length="895" mass="100431">MSCPNGVSSHSPLTSHLSDPGSPHVRAPEHTRRASHAAAGGAGGVASAGAGGVASGAARGVVFTLQTGLSRETVTLDSSDVTLVSVREKICSVLEQKFPDCGLLALKEKILLFRHDLTSENLLQKICHAQQILQGDTVELVLPAQAFSLELLNRPHSLSVHSYRAPAFCDHCGLMLWGLVRQGLKCDGCGLNFHKRCVFKLLSSCSGERSRRRSSALSLTSARPDQTGLSSDRTSSSLQDSELVSSRRSSSSLWLDGRRVKVPHTFSVHTFTRPTLCQICHRLLKGLFRQGLQCRDCKYNCHKKCAPIAPRDCLGEVDPSRDPDLQSPESGLGPGSVPGLGPVLVEEASDSDGLDSNEPETEGQGDASPVNIPLMRLVQSVRQTKRRSSAVVKEGWMVHYSSHDSMRKRHFWRLDTKSLTLYQNQTDSKFYKELPLSEILRLDSNSDLQPDSDSGTRAGFSLVTSSVVYFAVQDSGAESGSDPGPEPGPEPGSEVQSWERALRQALRPIAETHRPATDQVYCPYLSISHTWFLCNFVFPITSDFHEHLWNFLFYTLISITNVSVDISCVYQIFTDEVLGSGQFGIVYGGKHRETGRDVAIKIIDKLRFPNKEESQLKNEVSILQTVSHPGVVTLQDMFESPEKVFVVMEKLQGDMLEMILSSEKGRLPERITKFILTQILVALKHLHSKNIVHCDLKPENVLLTTSDPLPQVKLCDFGFARIIGERSFRRSVVGTPAYLAPEVLRSRGYNRSLDMWSSQWDVPFNEDEDVTEQIHNAAFMYPEKPWREVSKQGKRERDKPWREVSKQGKRERDEPWREVSMQGKREREINPGERCLSRGKRERDEPWREVSMQGKREREINPGERCLSRVRERDEPWREVSKQGKRERLTQERGV</sequence>
<evidence type="ECO:0000256" key="17">
    <source>
        <dbReference type="ARBA" id="ARBA00022842"/>
    </source>
</evidence>
<evidence type="ECO:0000256" key="8">
    <source>
        <dbReference type="ARBA" id="ARBA00022553"/>
    </source>
</evidence>
<keyword evidence="13" id="KW-0863">Zinc-finger</keyword>
<evidence type="ECO:0000256" key="20">
    <source>
        <dbReference type="PROSITE-ProRule" id="PRU10141"/>
    </source>
</evidence>
<dbReference type="PROSITE" id="PS00479">
    <property type="entry name" value="ZF_DAG_PE_1"/>
    <property type="match status" value="1"/>
</dbReference>
<dbReference type="GO" id="GO:0016020">
    <property type="term" value="C:membrane"/>
    <property type="evidence" value="ECO:0007669"/>
    <property type="project" value="UniProtKB-SubCell"/>
</dbReference>
<dbReference type="SUPFAM" id="SSF56112">
    <property type="entry name" value="Protein kinase-like (PK-like)"/>
    <property type="match status" value="1"/>
</dbReference>
<dbReference type="SMART" id="SM00220">
    <property type="entry name" value="S_TKc"/>
    <property type="match status" value="1"/>
</dbReference>
<evidence type="ECO:0000256" key="12">
    <source>
        <dbReference type="ARBA" id="ARBA00022741"/>
    </source>
</evidence>
<evidence type="ECO:0000256" key="4">
    <source>
        <dbReference type="ARBA" id="ARBA00008582"/>
    </source>
</evidence>
<evidence type="ECO:0000256" key="7">
    <source>
        <dbReference type="ARBA" id="ARBA00022527"/>
    </source>
</evidence>
<evidence type="ECO:0000256" key="1">
    <source>
        <dbReference type="ARBA" id="ARBA00001946"/>
    </source>
</evidence>
<dbReference type="PROSITE" id="PS50011">
    <property type="entry name" value="PROTEIN_KINASE_DOM"/>
    <property type="match status" value="1"/>
</dbReference>
<dbReference type="GO" id="GO:0005829">
    <property type="term" value="C:cytosol"/>
    <property type="evidence" value="ECO:0007669"/>
    <property type="project" value="TreeGrafter"/>
</dbReference>
<feature type="domain" description="Protein kinase" evidence="23">
    <location>
        <begin position="572"/>
        <end position="848"/>
    </location>
</feature>
<keyword evidence="10" id="KW-0479">Metal-binding</keyword>
<protein>
    <recommendedName>
        <fullName evidence="5">protein kinase C</fullName>
        <ecNumber evidence="5">2.7.11.13</ecNumber>
    </recommendedName>
</protein>
<keyword evidence="12 20" id="KW-0547">Nucleotide-binding</keyword>
<comment type="catalytic activity">
    <reaction evidence="19">
        <text>L-threonyl-[protein] + ATP = O-phospho-L-threonyl-[protein] + ADP + H(+)</text>
        <dbReference type="Rhea" id="RHEA:46608"/>
        <dbReference type="Rhea" id="RHEA-COMP:11060"/>
        <dbReference type="Rhea" id="RHEA-COMP:11605"/>
        <dbReference type="ChEBI" id="CHEBI:15378"/>
        <dbReference type="ChEBI" id="CHEBI:30013"/>
        <dbReference type="ChEBI" id="CHEBI:30616"/>
        <dbReference type="ChEBI" id="CHEBI:61977"/>
        <dbReference type="ChEBI" id="CHEBI:456216"/>
        <dbReference type="EC" id="2.7.11.13"/>
    </reaction>
</comment>
<dbReference type="PANTHER" id="PTHR22968:SF25">
    <property type="entry name" value="PROTEIN KINASE C"/>
    <property type="match status" value="1"/>
</dbReference>
<dbReference type="Pfam" id="PF00069">
    <property type="entry name" value="Pkinase"/>
    <property type="match status" value="1"/>
</dbReference>
<dbReference type="CDD" id="cd20796">
    <property type="entry name" value="C1_PKD_rpt2"/>
    <property type="match status" value="1"/>
</dbReference>
<dbReference type="Gene3D" id="1.10.510.10">
    <property type="entry name" value="Transferase(Phosphotransferase) domain 1"/>
    <property type="match status" value="1"/>
</dbReference>
<dbReference type="InterPro" id="IPR057764">
    <property type="entry name" value="Ubiquitin_PRKD1-3_N"/>
</dbReference>
<feature type="compositionally biased region" description="Polar residues" evidence="21">
    <location>
        <begin position="1"/>
        <end position="17"/>
    </location>
</feature>
<evidence type="ECO:0000256" key="10">
    <source>
        <dbReference type="ARBA" id="ARBA00022723"/>
    </source>
</evidence>
<feature type="region of interest" description="Disordered" evidence="21">
    <location>
        <begin position="1"/>
        <end position="41"/>
    </location>
</feature>
<keyword evidence="16 20" id="KW-0067">ATP-binding</keyword>
<dbReference type="AlphaFoldDB" id="A0AAW0MT94"/>
<feature type="region of interest" description="Disordered" evidence="21">
    <location>
        <begin position="475"/>
        <end position="496"/>
    </location>
</feature>
<dbReference type="GO" id="GO:0005524">
    <property type="term" value="F:ATP binding"/>
    <property type="evidence" value="ECO:0007669"/>
    <property type="project" value="UniProtKB-UniRule"/>
</dbReference>
<dbReference type="Gene3D" id="2.30.29.30">
    <property type="entry name" value="Pleckstrin-homology domain (PH domain)/Phosphotyrosine-binding domain (PTB)"/>
    <property type="match status" value="1"/>
</dbReference>
<dbReference type="SUPFAM" id="SSF50729">
    <property type="entry name" value="PH domain-like"/>
    <property type="match status" value="1"/>
</dbReference>
<dbReference type="EC" id="2.7.11.13" evidence="5"/>
<dbReference type="Proteomes" id="UP001460270">
    <property type="component" value="Unassembled WGS sequence"/>
</dbReference>
<evidence type="ECO:0000256" key="19">
    <source>
        <dbReference type="ARBA" id="ARBA00047272"/>
    </source>
</evidence>
<dbReference type="EMBL" id="JBBPFD010000152">
    <property type="protein sequence ID" value="KAK7880063.1"/>
    <property type="molecule type" value="Genomic_DNA"/>
</dbReference>
<keyword evidence="7" id="KW-0723">Serine/threonine-protein kinase</keyword>
<dbReference type="InterPro" id="IPR000719">
    <property type="entry name" value="Prot_kinase_dom"/>
</dbReference>
<proteinExistence type="inferred from homology"/>
<feature type="domain" description="Phorbol-ester/DAG-type" evidence="24">
    <location>
        <begin position="263"/>
        <end position="313"/>
    </location>
</feature>
<dbReference type="InterPro" id="IPR017441">
    <property type="entry name" value="Protein_kinase_ATP_BS"/>
</dbReference>
<keyword evidence="17" id="KW-0460">Magnesium</keyword>
<dbReference type="PANTHER" id="PTHR22968">
    <property type="entry name" value="PROTEIN KINASE C, MU"/>
    <property type="match status" value="1"/>
</dbReference>
<feature type="region of interest" description="Disordered" evidence="21">
    <location>
        <begin position="312"/>
        <end position="370"/>
    </location>
</feature>
<evidence type="ECO:0000256" key="3">
    <source>
        <dbReference type="ARBA" id="ARBA00004496"/>
    </source>
</evidence>
<dbReference type="GO" id="GO:0007200">
    <property type="term" value="P:phospholipase C-activating G protein-coupled receptor signaling pathway"/>
    <property type="evidence" value="ECO:0007669"/>
    <property type="project" value="TreeGrafter"/>
</dbReference>
<dbReference type="SMART" id="SM00233">
    <property type="entry name" value="PH"/>
    <property type="match status" value="1"/>
</dbReference>
<dbReference type="FunFam" id="3.30.60.20:FF:000021">
    <property type="entry name" value="Serine/threonine-protein kinase"/>
    <property type="match status" value="1"/>
</dbReference>
<accession>A0AAW0MT94</accession>
<evidence type="ECO:0000313" key="26">
    <source>
        <dbReference type="Proteomes" id="UP001460270"/>
    </source>
</evidence>
<dbReference type="InterPro" id="IPR011009">
    <property type="entry name" value="Kinase-like_dom_sf"/>
</dbReference>
<keyword evidence="9" id="KW-0808">Transferase</keyword>
<feature type="region of interest" description="Disordered" evidence="21">
    <location>
        <begin position="216"/>
        <end position="243"/>
    </location>
</feature>
<dbReference type="InterPro" id="IPR002219">
    <property type="entry name" value="PKC_DAG/PE"/>
</dbReference>
<dbReference type="PROSITE" id="PS00107">
    <property type="entry name" value="PROTEIN_KINASE_ATP"/>
    <property type="match status" value="1"/>
</dbReference>
<dbReference type="SMART" id="SM00109">
    <property type="entry name" value="C1"/>
    <property type="match status" value="2"/>
</dbReference>
<dbReference type="PROSITE" id="PS50081">
    <property type="entry name" value="ZF_DAG_PE_2"/>
    <property type="match status" value="2"/>
</dbReference>
<dbReference type="CDD" id="cd20795">
    <property type="entry name" value="C1_PKD_rpt1"/>
    <property type="match status" value="1"/>
</dbReference>
<evidence type="ECO:0000256" key="9">
    <source>
        <dbReference type="ARBA" id="ARBA00022679"/>
    </source>
</evidence>
<keyword evidence="8" id="KW-0597">Phosphoprotein</keyword>
<evidence type="ECO:0000256" key="2">
    <source>
        <dbReference type="ARBA" id="ARBA00004370"/>
    </source>
</evidence>
<evidence type="ECO:0000313" key="25">
    <source>
        <dbReference type="EMBL" id="KAK7880063.1"/>
    </source>
</evidence>
<evidence type="ECO:0000256" key="21">
    <source>
        <dbReference type="SAM" id="MobiDB-lite"/>
    </source>
</evidence>
<gene>
    <name evidence="25" type="ORF">WMY93_033271</name>
</gene>
<feature type="domain" description="Phorbol-ester/DAG-type" evidence="24">
    <location>
        <begin position="155"/>
        <end position="205"/>
    </location>
</feature>
<evidence type="ECO:0000259" key="22">
    <source>
        <dbReference type="PROSITE" id="PS50003"/>
    </source>
</evidence>
<evidence type="ECO:0000256" key="18">
    <source>
        <dbReference type="ARBA" id="ARBA00023136"/>
    </source>
</evidence>
<keyword evidence="26" id="KW-1185">Reference proteome</keyword>
<keyword evidence="6" id="KW-0963">Cytoplasm</keyword>
<dbReference type="InterPro" id="IPR046349">
    <property type="entry name" value="C1-like_sf"/>
</dbReference>
<evidence type="ECO:0000256" key="11">
    <source>
        <dbReference type="ARBA" id="ARBA00022737"/>
    </source>
</evidence>
<dbReference type="GO" id="GO:0008270">
    <property type="term" value="F:zinc ion binding"/>
    <property type="evidence" value="ECO:0007669"/>
    <property type="project" value="UniProtKB-KW"/>
</dbReference>
<keyword evidence="14" id="KW-0418">Kinase</keyword>
<feature type="domain" description="PH" evidence="22">
    <location>
        <begin position="390"/>
        <end position="507"/>
    </location>
</feature>
<evidence type="ECO:0000256" key="5">
    <source>
        <dbReference type="ARBA" id="ARBA00012429"/>
    </source>
</evidence>
<dbReference type="InterPro" id="IPR008271">
    <property type="entry name" value="Ser/Thr_kinase_AS"/>
</dbReference>
<comment type="cofactor">
    <cofactor evidence="1">
        <name>Mg(2+)</name>
        <dbReference type="ChEBI" id="CHEBI:18420"/>
    </cofactor>
</comment>
<evidence type="ECO:0000256" key="15">
    <source>
        <dbReference type="ARBA" id="ARBA00022833"/>
    </source>
</evidence>
<dbReference type="PROSITE" id="PS50003">
    <property type="entry name" value="PH_DOMAIN"/>
    <property type="match status" value="1"/>
</dbReference>
<comment type="caution">
    <text evidence="25">The sequence shown here is derived from an EMBL/GenBank/DDBJ whole genome shotgun (WGS) entry which is preliminary data.</text>
</comment>
<dbReference type="Gene3D" id="3.30.200.20">
    <property type="entry name" value="Phosphorylase Kinase, domain 1"/>
    <property type="match status" value="1"/>
</dbReference>
<keyword evidence="11" id="KW-0677">Repeat</keyword>
<dbReference type="Gene3D" id="3.30.60.20">
    <property type="match status" value="2"/>
</dbReference>
<dbReference type="GO" id="GO:0004697">
    <property type="term" value="F:diacylglycerol-dependent serine/threonine kinase activity"/>
    <property type="evidence" value="ECO:0007669"/>
    <property type="project" value="UniProtKB-EC"/>
</dbReference>
<name>A0AAW0MT94_9GOBI</name>
<comment type="subcellular location">
    <subcellularLocation>
        <location evidence="3">Cytoplasm</location>
    </subcellularLocation>
    <subcellularLocation>
        <location evidence="2">Membrane</location>
    </subcellularLocation>
</comment>
<dbReference type="SUPFAM" id="SSF57889">
    <property type="entry name" value="Cysteine-rich domain"/>
    <property type="match status" value="2"/>
</dbReference>
<reference evidence="26" key="1">
    <citation type="submission" date="2024-04" db="EMBL/GenBank/DDBJ databases">
        <title>Salinicola lusitanus LLJ914,a marine bacterium isolated from the Okinawa Trough.</title>
        <authorList>
            <person name="Li J."/>
        </authorList>
    </citation>
    <scope>NUCLEOTIDE SEQUENCE [LARGE SCALE GENOMIC DNA]</scope>
</reference>
<keyword evidence="18" id="KW-0472">Membrane</keyword>
<evidence type="ECO:0000259" key="23">
    <source>
        <dbReference type="PROSITE" id="PS50011"/>
    </source>
</evidence>
<dbReference type="PROSITE" id="PS00108">
    <property type="entry name" value="PROTEIN_KINASE_ST"/>
    <property type="match status" value="1"/>
</dbReference>
<comment type="similarity">
    <text evidence="4">Belongs to the protein kinase superfamily. CAMK Ser/Thr protein kinase family. PKD subfamily.</text>
</comment>
<feature type="compositionally biased region" description="Acidic residues" evidence="21">
    <location>
        <begin position="347"/>
        <end position="363"/>
    </location>
</feature>